<dbReference type="InterPro" id="IPR032776">
    <property type="entry name" value="CECR6/TMEM121"/>
</dbReference>
<name>A0ABN9ZZE8_PIPNA</name>
<keyword evidence="3" id="KW-0472">Membrane</keyword>
<feature type="transmembrane region" description="Helical" evidence="3">
    <location>
        <begin position="324"/>
        <end position="347"/>
    </location>
</feature>
<proteinExistence type="inferred from homology"/>
<keyword evidence="3" id="KW-0812">Transmembrane</keyword>
<keyword evidence="5" id="KW-1185">Reference proteome</keyword>
<dbReference type="Proteomes" id="UP001314169">
    <property type="component" value="Chromosome 3"/>
</dbReference>
<evidence type="ECO:0008006" key="6">
    <source>
        <dbReference type="Google" id="ProtNLM"/>
    </source>
</evidence>
<feature type="transmembrane region" description="Helical" evidence="3">
    <location>
        <begin position="435"/>
        <end position="453"/>
    </location>
</feature>
<sequence length="592" mass="61115">MHPVLRHPRSVSVLSSSSSVLRLPAASGSQSFLQGGFSHGRRDSGDSNTSTSASTSQGESSGGDRGSPSSSTSAEREDNPNLSVSITKPLVLTADTAGITRPLAPNADSAAGVAFSSTSATTPSSTPTYSCSMTADVSGVAARAIFSGGAAGSVGGPGIRLAGVTCGAGTSSGASCCSCCCCCNHKALTPSDHRGQHHSGDSTPSSGCPWGYQALSMVLLLAQGGLLDMYLIAVTDLYWCSWIATDLVVVAGWAIFFAKNSQGRRGRAGSHHQHHHHASLPLHLPAASIGATAGAKAHGGFGGSRGPGGGLGAAEVVGEFAFAYLAWLIYSIAFTPKVVLILGTSILDLIELRAPLGTTGFRLTIALSVPLLYSLVRAITEVGTPLSSTGPLILQPQQHHASGCFLGTCLDLLDSFTLVELMLEGRVALPTHLRYLLIIVYFFTLSSPVLWLYELNIAATAAAALSWDQAPGPGSCSRLLRLLGGCLVDVPLLALRCLLVVSYQQPLSIFMLKNLFFLGCRGLEALEGCWDPERPASSSQARGGYCAPSSVQPSLPPSPPPQGGSQLSHCISENNEAGAHGYATTLDVASKN</sequence>
<feature type="region of interest" description="Disordered" evidence="2">
    <location>
        <begin position="30"/>
        <end position="86"/>
    </location>
</feature>
<dbReference type="InterPro" id="IPR026624">
    <property type="entry name" value="CECR6"/>
</dbReference>
<accession>A0ABN9ZZE8</accession>
<dbReference type="PANTHER" id="PTHR47399:SF1">
    <property type="entry name" value="TRANSMEMBRANE PROTEIN 121B"/>
    <property type="match status" value="1"/>
</dbReference>
<evidence type="ECO:0000256" key="2">
    <source>
        <dbReference type="SAM" id="MobiDB-lite"/>
    </source>
</evidence>
<feature type="region of interest" description="Disordered" evidence="2">
    <location>
        <begin position="540"/>
        <end position="570"/>
    </location>
</feature>
<evidence type="ECO:0000256" key="3">
    <source>
        <dbReference type="SAM" id="Phobius"/>
    </source>
</evidence>
<evidence type="ECO:0000313" key="4">
    <source>
        <dbReference type="EMBL" id="CAK6442958.1"/>
    </source>
</evidence>
<dbReference type="EMBL" id="OY882860">
    <property type="protein sequence ID" value="CAK6442958.1"/>
    <property type="molecule type" value="Genomic_DNA"/>
</dbReference>
<dbReference type="Pfam" id="PF14997">
    <property type="entry name" value="CECR6_TMEM121"/>
    <property type="match status" value="1"/>
</dbReference>
<protein>
    <recommendedName>
        <fullName evidence="6">Transmembrane protein 121B</fullName>
    </recommendedName>
</protein>
<dbReference type="PANTHER" id="PTHR47399">
    <property type="entry name" value="TRANSMEMBRANE PROTEIN 121B"/>
    <property type="match status" value="1"/>
</dbReference>
<reference evidence="4" key="1">
    <citation type="submission" date="2023-12" db="EMBL/GenBank/DDBJ databases">
        <authorList>
            <person name="Brown T."/>
        </authorList>
    </citation>
    <scope>NUCLEOTIDE SEQUENCE</scope>
</reference>
<evidence type="ECO:0000256" key="1">
    <source>
        <dbReference type="ARBA" id="ARBA00007711"/>
    </source>
</evidence>
<gene>
    <name evidence="4" type="ORF">MPIPNATIZW_LOCUS11264</name>
</gene>
<feature type="compositionally biased region" description="Low complexity" evidence="2">
    <location>
        <begin position="49"/>
        <end position="59"/>
    </location>
</feature>
<feature type="transmembrane region" description="Helical" evidence="3">
    <location>
        <begin position="237"/>
        <end position="258"/>
    </location>
</feature>
<organism evidence="4 5">
    <name type="scientific">Pipistrellus nathusii</name>
    <name type="common">Nathusius' pipistrelle</name>
    <dbReference type="NCBI Taxonomy" id="59473"/>
    <lineage>
        <taxon>Eukaryota</taxon>
        <taxon>Metazoa</taxon>
        <taxon>Chordata</taxon>
        <taxon>Craniata</taxon>
        <taxon>Vertebrata</taxon>
        <taxon>Euteleostomi</taxon>
        <taxon>Mammalia</taxon>
        <taxon>Eutheria</taxon>
        <taxon>Laurasiatheria</taxon>
        <taxon>Chiroptera</taxon>
        <taxon>Yangochiroptera</taxon>
        <taxon>Vespertilionidae</taxon>
        <taxon>Pipistrellus</taxon>
    </lineage>
</organism>
<comment type="similarity">
    <text evidence="1">Belongs to the TMEM121 family.</text>
</comment>
<keyword evidence="3" id="KW-1133">Transmembrane helix</keyword>
<evidence type="ECO:0000313" key="5">
    <source>
        <dbReference type="Proteomes" id="UP001314169"/>
    </source>
</evidence>